<dbReference type="Proteomes" id="UP001199314">
    <property type="component" value="Unassembled WGS sequence"/>
</dbReference>
<sequence length="132" mass="15005">MPLELHPSRRINSITKDGTNPEVYILQTKVKAELSMQELCYRINQSCSLTEADVLACISQLNHQVWDALQQGYKVNLGDLGSFKMAVQSASKPQPSDLRKSDVQKLKINYQPSKRLKKQLRGGVEMKIVYKK</sequence>
<dbReference type="SUPFAM" id="SSF47729">
    <property type="entry name" value="IHF-like DNA-binding proteins"/>
    <property type="match status" value="1"/>
</dbReference>
<comment type="caution">
    <text evidence="3">The sequence shown here is derived from an EMBL/GenBank/DDBJ whole genome shotgun (WGS) entry which is preliminary data.</text>
</comment>
<keyword evidence="4" id="KW-1185">Reference proteome</keyword>
<evidence type="ECO:0000259" key="2">
    <source>
        <dbReference type="Pfam" id="PF18291"/>
    </source>
</evidence>
<name>A0ABS7XLQ8_9FLAO</name>
<dbReference type="Gene3D" id="4.10.520.10">
    <property type="entry name" value="IHF-like DNA-binding proteins"/>
    <property type="match status" value="1"/>
</dbReference>
<dbReference type="InterPro" id="IPR010992">
    <property type="entry name" value="IHF-like_DNA-bd_dom_sf"/>
</dbReference>
<protein>
    <submittedName>
        <fullName evidence="3">HU family DNA-binding protein</fullName>
    </submittedName>
</protein>
<accession>A0ABS7XLQ8</accession>
<dbReference type="InterPro" id="IPR041607">
    <property type="entry name" value="HU-HIG"/>
</dbReference>
<organism evidence="3 4">
    <name type="scientific">Psychroflexus longus</name>
    <dbReference type="NCBI Taxonomy" id="2873596"/>
    <lineage>
        <taxon>Bacteria</taxon>
        <taxon>Pseudomonadati</taxon>
        <taxon>Bacteroidota</taxon>
        <taxon>Flavobacteriia</taxon>
        <taxon>Flavobacteriales</taxon>
        <taxon>Flavobacteriaceae</taxon>
        <taxon>Psychroflexus</taxon>
    </lineage>
</organism>
<keyword evidence="1 3" id="KW-0238">DNA-binding</keyword>
<dbReference type="RefSeq" id="WP_224462208.1">
    <property type="nucleotide sequence ID" value="NZ_JAIQZE010000020.1"/>
</dbReference>
<gene>
    <name evidence="3" type="ORF">LB452_13195</name>
</gene>
<dbReference type="GO" id="GO:0003677">
    <property type="term" value="F:DNA binding"/>
    <property type="evidence" value="ECO:0007669"/>
    <property type="project" value="UniProtKB-KW"/>
</dbReference>
<feature type="domain" description="HU" evidence="2">
    <location>
        <begin position="17"/>
        <end position="123"/>
    </location>
</feature>
<evidence type="ECO:0000256" key="1">
    <source>
        <dbReference type="ARBA" id="ARBA00023125"/>
    </source>
</evidence>
<reference evidence="4" key="1">
    <citation type="submission" date="2023-07" db="EMBL/GenBank/DDBJ databases">
        <title>Novel species isolated from saline lakes on Tibetan Plateau.</title>
        <authorList>
            <person name="Lu H."/>
        </authorList>
    </citation>
    <scope>NUCLEOTIDE SEQUENCE [LARGE SCALE GENOMIC DNA]</scope>
    <source>
        <strain evidence="4">CAK8W</strain>
    </source>
</reference>
<evidence type="ECO:0000313" key="3">
    <source>
        <dbReference type="EMBL" id="MBZ9779878.1"/>
    </source>
</evidence>
<dbReference type="EMBL" id="JAIQZE010000020">
    <property type="protein sequence ID" value="MBZ9779878.1"/>
    <property type="molecule type" value="Genomic_DNA"/>
</dbReference>
<proteinExistence type="predicted"/>
<evidence type="ECO:0000313" key="4">
    <source>
        <dbReference type="Proteomes" id="UP001199314"/>
    </source>
</evidence>
<dbReference type="Pfam" id="PF18291">
    <property type="entry name" value="HU-HIG"/>
    <property type="match status" value="1"/>
</dbReference>